<dbReference type="STRING" id="5364.A0A5C3NDT2"/>
<keyword evidence="2" id="KW-0689">Ribosomal protein</keyword>
<name>A0A5C3NDT2_9AGAM</name>
<dbReference type="InterPro" id="IPR008991">
    <property type="entry name" value="Translation_prot_SH3-like_sf"/>
</dbReference>
<dbReference type="EMBL" id="ML213504">
    <property type="protein sequence ID" value="TFK56059.1"/>
    <property type="molecule type" value="Genomic_DNA"/>
</dbReference>
<dbReference type="GO" id="GO:0003735">
    <property type="term" value="F:structural constituent of ribosome"/>
    <property type="evidence" value="ECO:0007669"/>
    <property type="project" value="InterPro"/>
</dbReference>
<evidence type="ECO:0008006" key="6">
    <source>
        <dbReference type="Google" id="ProtNLM"/>
    </source>
</evidence>
<protein>
    <recommendedName>
        <fullName evidence="6">Ribosomal protein L19</fullName>
    </recommendedName>
</protein>
<dbReference type="OrthoDB" id="4726at2759"/>
<dbReference type="Pfam" id="PF01245">
    <property type="entry name" value="Ribosomal_L19"/>
    <property type="match status" value="1"/>
</dbReference>
<evidence type="ECO:0000256" key="3">
    <source>
        <dbReference type="ARBA" id="ARBA00023274"/>
    </source>
</evidence>
<proteinExistence type="inferred from homology"/>
<sequence length="181" mass="19773">MFTGRLRALARSMSTAASTTAAAYPFSKNVIIRPATAIPQSIPLESLQKGKGLMPFLQTALPPPEKRQWMETLFSKRHPDRLLPGTVVTVITAHAPNTFSGVVLSIRRRGPDTSFVVRNIVQRTGVEMQFFANSPHLKEIKILKKSGGGGGRAGRRARRAKLFYLRHSPLKMTAIAGGVKG</sequence>
<dbReference type="GO" id="GO:0005762">
    <property type="term" value="C:mitochondrial large ribosomal subunit"/>
    <property type="evidence" value="ECO:0007669"/>
    <property type="project" value="TreeGrafter"/>
</dbReference>
<evidence type="ECO:0000256" key="1">
    <source>
        <dbReference type="ARBA" id="ARBA00005781"/>
    </source>
</evidence>
<dbReference type="PANTHER" id="PTHR15680">
    <property type="entry name" value="RIBOSOMAL PROTEIN L19"/>
    <property type="match status" value="1"/>
</dbReference>
<dbReference type="Gene3D" id="2.30.30.790">
    <property type="match status" value="1"/>
</dbReference>
<keyword evidence="3" id="KW-0687">Ribonucleoprotein</keyword>
<accession>A0A5C3NDT2</accession>
<comment type="similarity">
    <text evidence="1">Belongs to the bacterial ribosomal protein bL19 family.</text>
</comment>
<evidence type="ECO:0000256" key="2">
    <source>
        <dbReference type="ARBA" id="ARBA00022980"/>
    </source>
</evidence>
<gene>
    <name evidence="4" type="ORF">OE88DRAFT_1652646</name>
</gene>
<dbReference type="AlphaFoldDB" id="A0A5C3NDT2"/>
<organism evidence="4 5">
    <name type="scientific">Heliocybe sulcata</name>
    <dbReference type="NCBI Taxonomy" id="5364"/>
    <lineage>
        <taxon>Eukaryota</taxon>
        <taxon>Fungi</taxon>
        <taxon>Dikarya</taxon>
        <taxon>Basidiomycota</taxon>
        <taxon>Agaricomycotina</taxon>
        <taxon>Agaricomycetes</taxon>
        <taxon>Gloeophyllales</taxon>
        <taxon>Gloeophyllaceae</taxon>
        <taxon>Heliocybe</taxon>
    </lineage>
</organism>
<keyword evidence="5" id="KW-1185">Reference proteome</keyword>
<dbReference type="SUPFAM" id="SSF50104">
    <property type="entry name" value="Translation proteins SH3-like domain"/>
    <property type="match status" value="1"/>
</dbReference>
<dbReference type="InterPro" id="IPR038657">
    <property type="entry name" value="Ribosomal_bL19_sf"/>
</dbReference>
<dbReference type="GO" id="GO:0006412">
    <property type="term" value="P:translation"/>
    <property type="evidence" value="ECO:0007669"/>
    <property type="project" value="InterPro"/>
</dbReference>
<dbReference type="InterPro" id="IPR001857">
    <property type="entry name" value="Ribosomal_bL19"/>
</dbReference>
<evidence type="ECO:0000313" key="4">
    <source>
        <dbReference type="EMBL" id="TFK56059.1"/>
    </source>
</evidence>
<reference evidence="4 5" key="1">
    <citation type="journal article" date="2019" name="Nat. Ecol. Evol.">
        <title>Megaphylogeny resolves global patterns of mushroom evolution.</title>
        <authorList>
            <person name="Varga T."/>
            <person name="Krizsan K."/>
            <person name="Foldi C."/>
            <person name="Dima B."/>
            <person name="Sanchez-Garcia M."/>
            <person name="Sanchez-Ramirez S."/>
            <person name="Szollosi G.J."/>
            <person name="Szarkandi J.G."/>
            <person name="Papp V."/>
            <person name="Albert L."/>
            <person name="Andreopoulos W."/>
            <person name="Angelini C."/>
            <person name="Antonin V."/>
            <person name="Barry K.W."/>
            <person name="Bougher N.L."/>
            <person name="Buchanan P."/>
            <person name="Buyck B."/>
            <person name="Bense V."/>
            <person name="Catcheside P."/>
            <person name="Chovatia M."/>
            <person name="Cooper J."/>
            <person name="Damon W."/>
            <person name="Desjardin D."/>
            <person name="Finy P."/>
            <person name="Geml J."/>
            <person name="Haridas S."/>
            <person name="Hughes K."/>
            <person name="Justo A."/>
            <person name="Karasinski D."/>
            <person name="Kautmanova I."/>
            <person name="Kiss B."/>
            <person name="Kocsube S."/>
            <person name="Kotiranta H."/>
            <person name="LaButti K.M."/>
            <person name="Lechner B.E."/>
            <person name="Liimatainen K."/>
            <person name="Lipzen A."/>
            <person name="Lukacs Z."/>
            <person name="Mihaltcheva S."/>
            <person name="Morgado L.N."/>
            <person name="Niskanen T."/>
            <person name="Noordeloos M.E."/>
            <person name="Ohm R.A."/>
            <person name="Ortiz-Santana B."/>
            <person name="Ovrebo C."/>
            <person name="Racz N."/>
            <person name="Riley R."/>
            <person name="Savchenko A."/>
            <person name="Shiryaev A."/>
            <person name="Soop K."/>
            <person name="Spirin V."/>
            <person name="Szebenyi C."/>
            <person name="Tomsovsky M."/>
            <person name="Tulloss R.E."/>
            <person name="Uehling J."/>
            <person name="Grigoriev I.V."/>
            <person name="Vagvolgyi C."/>
            <person name="Papp T."/>
            <person name="Martin F.M."/>
            <person name="Miettinen O."/>
            <person name="Hibbett D.S."/>
            <person name="Nagy L.G."/>
        </authorList>
    </citation>
    <scope>NUCLEOTIDE SEQUENCE [LARGE SCALE GENOMIC DNA]</scope>
    <source>
        <strain evidence="4 5">OMC1185</strain>
    </source>
</reference>
<dbReference type="PANTHER" id="PTHR15680:SF9">
    <property type="entry name" value="LARGE RIBOSOMAL SUBUNIT PROTEIN BL19M"/>
    <property type="match status" value="1"/>
</dbReference>
<evidence type="ECO:0000313" key="5">
    <source>
        <dbReference type="Proteomes" id="UP000305948"/>
    </source>
</evidence>
<dbReference type="Proteomes" id="UP000305948">
    <property type="component" value="Unassembled WGS sequence"/>
</dbReference>